<feature type="region of interest" description="Disordered" evidence="1">
    <location>
        <begin position="443"/>
        <end position="463"/>
    </location>
</feature>
<dbReference type="AlphaFoldDB" id="A0A0N5BMC6"/>
<organism evidence="2 3">
    <name type="scientific">Strongyloides papillosus</name>
    <name type="common">Intestinal threadworm</name>
    <dbReference type="NCBI Taxonomy" id="174720"/>
    <lineage>
        <taxon>Eukaryota</taxon>
        <taxon>Metazoa</taxon>
        <taxon>Ecdysozoa</taxon>
        <taxon>Nematoda</taxon>
        <taxon>Chromadorea</taxon>
        <taxon>Rhabditida</taxon>
        <taxon>Tylenchina</taxon>
        <taxon>Panagrolaimomorpha</taxon>
        <taxon>Strongyloidoidea</taxon>
        <taxon>Strongyloididae</taxon>
        <taxon>Strongyloides</taxon>
    </lineage>
</organism>
<proteinExistence type="predicted"/>
<protein>
    <submittedName>
        <fullName evidence="3">BUB1 N-terminal domain-containing protein</fullName>
    </submittedName>
</protein>
<evidence type="ECO:0000256" key="1">
    <source>
        <dbReference type="SAM" id="MobiDB-lite"/>
    </source>
</evidence>
<feature type="region of interest" description="Disordered" evidence="1">
    <location>
        <begin position="621"/>
        <end position="645"/>
    </location>
</feature>
<dbReference type="Proteomes" id="UP000046392">
    <property type="component" value="Unplaced"/>
</dbReference>
<name>A0A0N5BMC6_STREA</name>
<sequence length="645" mass="73832">MFEDIPILNEDIQLDPSLLKMDPNKKYRFVLNVYRKSDNYSEAFKVGARYILFFAKSFESLNVFAFRAMVHKYRGLFKHLPTRTDEDKKYMLLLYIELWKTNTTMTKREFFERVLEKDELNDFWPFYVYFGRLFAAEEDYHSLEMVVDKARLELKSNFHDIAQLVALEGMIPTDFKYTRTTNVRGDSIIHMFKAYANGSYQEVFISEHKHSNLRQNEDFKPKEATPKEPAVVEDSGFSFSFEGVESVPNSKNGDKGDTSAPVISINGEDGVDNVKEEKEKEINDTGLGDSSLFSKLSEIKTGFDKSLENVNSNDNGSEAFALSQYGEFPPITFDFFNQTPLDGGLDVPSFLSSPDKPRIKRFGGDDSSEEQHMDDDKESSYVYTQNVFTNLLFGINDQNSADDFDYSPLKKKGRIRDEEQDHLDKSMHMDDDFEEGMKERLTLGSGEPASVADRDKDDNNHQFDNSLVNIGQEFVENWDLGISSTSIKGSDTTDIHTEEDHLEDKSEAITDDRFAYDLRFTQDVLTKPPEVSTEPVSEDHQSLVIDSCSRISPIEKVIEIMSSHVHLEDSKKPMTYDEIFIADDSEEKDNNDCDDISIESREPPTCKNTYDEKTAVCGSEGVEKTSGDMQEDPNDNTEAKWMLFQ</sequence>
<feature type="region of interest" description="Disordered" evidence="1">
    <location>
        <begin position="355"/>
        <end position="377"/>
    </location>
</feature>
<dbReference type="WBParaSite" id="SPAL_0000706700.1">
    <property type="protein sequence ID" value="SPAL_0000706700.1"/>
    <property type="gene ID" value="SPAL_0000706700"/>
</dbReference>
<keyword evidence="2" id="KW-1185">Reference proteome</keyword>
<reference evidence="3" key="1">
    <citation type="submission" date="2017-02" db="UniProtKB">
        <authorList>
            <consortium name="WormBaseParasite"/>
        </authorList>
    </citation>
    <scope>IDENTIFICATION</scope>
</reference>
<evidence type="ECO:0000313" key="2">
    <source>
        <dbReference type="Proteomes" id="UP000046392"/>
    </source>
</evidence>
<feature type="region of interest" description="Disordered" evidence="1">
    <location>
        <begin position="246"/>
        <end position="267"/>
    </location>
</feature>
<accession>A0A0N5BMC6</accession>
<feature type="compositionally biased region" description="Basic and acidic residues" evidence="1">
    <location>
        <begin position="598"/>
        <end position="607"/>
    </location>
</feature>
<evidence type="ECO:0000313" key="3">
    <source>
        <dbReference type="WBParaSite" id="SPAL_0000706700.1"/>
    </source>
</evidence>
<feature type="compositionally biased region" description="Basic and acidic residues" evidence="1">
    <location>
        <begin position="452"/>
        <end position="461"/>
    </location>
</feature>
<feature type="region of interest" description="Disordered" evidence="1">
    <location>
        <begin position="586"/>
        <end position="607"/>
    </location>
</feature>
<feature type="compositionally biased region" description="Acidic residues" evidence="1">
    <location>
        <begin position="586"/>
        <end position="597"/>
    </location>
</feature>